<dbReference type="InterPro" id="IPR048126">
    <property type="entry name" value="Toxin_VasX"/>
</dbReference>
<evidence type="ECO:0000256" key="1">
    <source>
        <dbReference type="SAM" id="Phobius"/>
    </source>
</evidence>
<keyword evidence="1" id="KW-1133">Transmembrane helix</keyword>
<keyword evidence="1" id="KW-0812">Transmembrane</keyword>
<dbReference type="InterPro" id="IPR046864">
    <property type="entry name" value="VasX_N"/>
</dbReference>
<dbReference type="Pfam" id="PF20249">
    <property type="entry name" value="VasX_N"/>
    <property type="match status" value="1"/>
</dbReference>
<dbReference type="AlphaFoldDB" id="A0ABD4YUA1"/>
<gene>
    <name evidence="3" type="ORF">N5C72_10975</name>
</gene>
<keyword evidence="1" id="KW-0472">Membrane</keyword>
<dbReference type="CDD" id="cd20707">
    <property type="entry name" value="MIX_III"/>
    <property type="match status" value="1"/>
</dbReference>
<dbReference type="EMBL" id="JAOBZK010000012">
    <property type="protein sequence ID" value="MDH1178600.1"/>
    <property type="molecule type" value="Genomic_DNA"/>
</dbReference>
<comment type="caution">
    <text evidence="3">The sequence shown here is derived from an EMBL/GenBank/DDBJ whole genome shotgun (WGS) entry which is preliminary data.</text>
</comment>
<reference evidence="3 4" key="1">
    <citation type="submission" date="2022-09" db="EMBL/GenBank/DDBJ databases">
        <title>Intensive care unit water sources are persistently colonized with multi-drug resistant bacteria and are the site of extensive horizontal gene transfer of antibiotic resistance genes.</title>
        <authorList>
            <person name="Diorio-Toth L."/>
        </authorList>
    </citation>
    <scope>NUCLEOTIDE SEQUENCE [LARGE SCALE GENOMIC DNA]</scope>
    <source>
        <strain evidence="3 4">GD03967</strain>
    </source>
</reference>
<dbReference type="Proteomes" id="UP001158644">
    <property type="component" value="Unassembled WGS sequence"/>
</dbReference>
<evidence type="ECO:0000313" key="3">
    <source>
        <dbReference type="EMBL" id="MDH1178600.1"/>
    </source>
</evidence>
<feature type="domain" description="Toxin VasX N-terminal region" evidence="2">
    <location>
        <begin position="31"/>
        <end position="183"/>
    </location>
</feature>
<organism evidence="3 4">
    <name type="scientific">Achromobacter mucicolens</name>
    <dbReference type="NCBI Taxonomy" id="1389922"/>
    <lineage>
        <taxon>Bacteria</taxon>
        <taxon>Pseudomonadati</taxon>
        <taxon>Pseudomonadota</taxon>
        <taxon>Betaproteobacteria</taxon>
        <taxon>Burkholderiales</taxon>
        <taxon>Alcaligenaceae</taxon>
        <taxon>Achromobacter</taxon>
    </lineage>
</organism>
<sequence length="877" mass="94575">MTNSTNAIERLFLSSGNAANRNPANTPTGPCVGCKRSVKILPLRYGVIASTDVSALKILAPDRPPTLGKALVPKLSTPRYAIRWLREGYVYVLTKRIGGHFTCEAAYQVHASGLLHPVWPDNPGVPRTGIAALGSWTITLPDPEDVEESRFLFSRDPLSPVILARYRDISAFRNRLQKFDVRGLVQGCSVYHDVLAPDEIPARVAEYLASSNPATQNALEDQAFPPFRSGLNPGAAPADMGSILTSVHRELCVDQGFAFVLEDAIGIAQELNTWRNDAVEKMRPWLETKDHEGISNERRYAVAQALDNVKSAMQKGHLARATRRGERLLEQVTKINAGYPPGLQFGGQYQHLYTPERVREIAAQESATAFDRYQKLLDWDTAKAGVQREFHQRDKAVQQEMDARSADHLAWIASPAMLAALDLYDRDEPVWGMAFAEQIGLSVIGLNGCPDGNSHLESWWTDTEIGPENLGLRAMTRNQIAIEVETRMALAKAKADDVLTVDNAALLLGTAGELFKNVADLIAKSDAAVDAARKAGTHAWFTGRPLGHVFTLFAQLNQFVLKQVPGNAVDRRLLVPFMGLMHAQLGRAATNIRLQDLAHAGQAASASRVSGQLNAHIGRAREALAREFQTGGNSEFYKIRGGAIIALIEAVLLLAKGSASDKDTRQWAELTAAGLTTAAAGFELAAMSVGSVAARYGAHTVAGRGARIALGGLKLAGGGLATIGGGILVALDVAEVRRAFAQGKSTLGLAYAAHAVVAMGITGISASISLSTSGPLLRWILLNTERQLLRAALPVLIRQAESLAAVHISALLGLALGWSTAIGLLITAAIWVLEPDEMETWCAHCCFGSRSQDSFAKPFVDEATELRKLYEALRTVS</sequence>
<dbReference type="RefSeq" id="WP_279990771.1">
    <property type="nucleotide sequence ID" value="NZ_JAOBZK010000012.1"/>
</dbReference>
<feature type="transmembrane region" description="Helical" evidence="1">
    <location>
        <begin position="746"/>
        <end position="768"/>
    </location>
</feature>
<evidence type="ECO:0000259" key="2">
    <source>
        <dbReference type="Pfam" id="PF20249"/>
    </source>
</evidence>
<evidence type="ECO:0000313" key="4">
    <source>
        <dbReference type="Proteomes" id="UP001158644"/>
    </source>
</evidence>
<feature type="transmembrane region" description="Helical" evidence="1">
    <location>
        <begin position="713"/>
        <end position="734"/>
    </location>
</feature>
<accession>A0ABD4YUA1</accession>
<dbReference type="NCBIfam" id="NF041559">
    <property type="entry name" value="BTH_I2691_fam"/>
    <property type="match status" value="1"/>
</dbReference>
<feature type="transmembrane region" description="Helical" evidence="1">
    <location>
        <begin position="808"/>
        <end position="833"/>
    </location>
</feature>
<name>A0ABD4YUA1_9BURK</name>
<protein>
    <recommendedName>
        <fullName evidence="2">Toxin VasX N-terminal region domain-containing protein</fullName>
    </recommendedName>
</protein>
<proteinExistence type="predicted"/>